<dbReference type="EMBL" id="OX395129">
    <property type="protein sequence ID" value="CAI5773618.1"/>
    <property type="molecule type" value="Genomic_DNA"/>
</dbReference>
<dbReference type="PANTHER" id="PTHR46947:SF1">
    <property type="entry name" value="WD REPEAT-CONTAINING PROTEIN 73"/>
    <property type="match status" value="1"/>
</dbReference>
<dbReference type="GO" id="GO:0000922">
    <property type="term" value="C:spindle pole"/>
    <property type="evidence" value="ECO:0007669"/>
    <property type="project" value="TreeGrafter"/>
</dbReference>
<sequence>MLKHVPKTRLLVTSGPSDGSLQVWHVGQDETDVIKPLYTVNTTQGEEHCWAKIATAFSKSAWVLHGLRVSDVQVTEMESRRTIFVAGSTNTDEVATLEFLEEAAVLACGMKGQLFLADTRQPQGLLRVAEDAHVSEALPGQSWCAGVCCGPLPSSGDRRLVARLSSAGRVMLTDLRNPARPVKMAQCCVPTGGLCGAGFLSVSFAPLLGGHLAVSGFDGTVRVYDTHNWVPSVQDAKPAFVHKGHIFSGAGKAGVAAPVVTTHAWHPSKPRTLLSAAGDGSLHVWDWSELCAAS</sequence>
<accession>A0AA35P634</accession>
<proteinExistence type="predicted"/>
<dbReference type="InterPro" id="IPR042795">
    <property type="entry name" value="Wdr73"/>
</dbReference>
<gene>
    <name evidence="1" type="ORF">PODLI_1B035485</name>
</gene>
<dbReference type="AlphaFoldDB" id="A0AA35P634"/>
<evidence type="ECO:0000313" key="1">
    <source>
        <dbReference type="EMBL" id="CAI5773618.1"/>
    </source>
</evidence>
<evidence type="ECO:0000313" key="2">
    <source>
        <dbReference type="Proteomes" id="UP001178461"/>
    </source>
</evidence>
<keyword evidence="2" id="KW-1185">Reference proteome</keyword>
<dbReference type="PANTHER" id="PTHR46947">
    <property type="entry name" value="WD REPEAT-CONTAINING PROTEIN 73"/>
    <property type="match status" value="1"/>
</dbReference>
<dbReference type="InterPro" id="IPR015943">
    <property type="entry name" value="WD40/YVTN_repeat-like_dom_sf"/>
</dbReference>
<dbReference type="SMART" id="SM00320">
    <property type="entry name" value="WD40"/>
    <property type="match status" value="2"/>
</dbReference>
<reference evidence="1" key="1">
    <citation type="submission" date="2022-12" db="EMBL/GenBank/DDBJ databases">
        <authorList>
            <person name="Alioto T."/>
            <person name="Alioto T."/>
            <person name="Gomez Garrido J."/>
        </authorList>
    </citation>
    <scope>NUCLEOTIDE SEQUENCE</scope>
</reference>
<dbReference type="SUPFAM" id="SSF50978">
    <property type="entry name" value="WD40 repeat-like"/>
    <property type="match status" value="1"/>
</dbReference>
<dbReference type="Gene3D" id="2.130.10.10">
    <property type="entry name" value="YVTN repeat-like/Quinoprotein amine dehydrogenase"/>
    <property type="match status" value="1"/>
</dbReference>
<protein>
    <submittedName>
        <fullName evidence="1">Repeat-containing 73 isoform X2</fullName>
    </submittedName>
</protein>
<dbReference type="GO" id="GO:0005829">
    <property type="term" value="C:cytosol"/>
    <property type="evidence" value="ECO:0007669"/>
    <property type="project" value="TreeGrafter"/>
</dbReference>
<dbReference type="InterPro" id="IPR036322">
    <property type="entry name" value="WD40_repeat_dom_sf"/>
</dbReference>
<name>A0AA35P634_9SAUR</name>
<dbReference type="GO" id="GO:0031122">
    <property type="term" value="P:cytoplasmic microtubule organization"/>
    <property type="evidence" value="ECO:0007669"/>
    <property type="project" value="TreeGrafter"/>
</dbReference>
<dbReference type="InterPro" id="IPR001680">
    <property type="entry name" value="WD40_rpt"/>
</dbReference>
<organism evidence="1 2">
    <name type="scientific">Podarcis lilfordi</name>
    <name type="common">Lilford's wall lizard</name>
    <dbReference type="NCBI Taxonomy" id="74358"/>
    <lineage>
        <taxon>Eukaryota</taxon>
        <taxon>Metazoa</taxon>
        <taxon>Chordata</taxon>
        <taxon>Craniata</taxon>
        <taxon>Vertebrata</taxon>
        <taxon>Euteleostomi</taxon>
        <taxon>Lepidosauria</taxon>
        <taxon>Squamata</taxon>
        <taxon>Bifurcata</taxon>
        <taxon>Unidentata</taxon>
        <taxon>Episquamata</taxon>
        <taxon>Laterata</taxon>
        <taxon>Lacertibaenia</taxon>
        <taxon>Lacertidae</taxon>
        <taxon>Podarcis</taxon>
    </lineage>
</organism>
<dbReference type="Pfam" id="PF00400">
    <property type="entry name" value="WD40"/>
    <property type="match status" value="1"/>
</dbReference>
<dbReference type="Proteomes" id="UP001178461">
    <property type="component" value="Chromosome 4"/>
</dbReference>